<proteinExistence type="predicted"/>
<feature type="region of interest" description="Disordered" evidence="1">
    <location>
        <begin position="128"/>
        <end position="154"/>
    </location>
</feature>
<evidence type="ECO:0000313" key="3">
    <source>
        <dbReference type="Proteomes" id="UP000886523"/>
    </source>
</evidence>
<reference evidence="2" key="1">
    <citation type="journal article" date="2020" name="Nat. Commun.">
        <title>Large-scale genome sequencing of mycorrhizal fungi provides insights into the early evolution of symbiotic traits.</title>
        <authorList>
            <person name="Miyauchi S."/>
            <person name="Kiss E."/>
            <person name="Kuo A."/>
            <person name="Drula E."/>
            <person name="Kohler A."/>
            <person name="Sanchez-Garcia M."/>
            <person name="Morin E."/>
            <person name="Andreopoulos B."/>
            <person name="Barry K.W."/>
            <person name="Bonito G."/>
            <person name="Buee M."/>
            <person name="Carver A."/>
            <person name="Chen C."/>
            <person name="Cichocki N."/>
            <person name="Clum A."/>
            <person name="Culley D."/>
            <person name="Crous P.W."/>
            <person name="Fauchery L."/>
            <person name="Girlanda M."/>
            <person name="Hayes R.D."/>
            <person name="Keri Z."/>
            <person name="LaButti K."/>
            <person name="Lipzen A."/>
            <person name="Lombard V."/>
            <person name="Magnuson J."/>
            <person name="Maillard F."/>
            <person name="Murat C."/>
            <person name="Nolan M."/>
            <person name="Ohm R.A."/>
            <person name="Pangilinan J."/>
            <person name="Pereira M.F."/>
            <person name="Perotto S."/>
            <person name="Peter M."/>
            <person name="Pfister S."/>
            <person name="Riley R."/>
            <person name="Sitrit Y."/>
            <person name="Stielow J.B."/>
            <person name="Szollosi G."/>
            <person name="Zifcakova L."/>
            <person name="Stursova M."/>
            <person name="Spatafora J.W."/>
            <person name="Tedersoo L."/>
            <person name="Vaario L.M."/>
            <person name="Yamada A."/>
            <person name="Yan M."/>
            <person name="Wang P."/>
            <person name="Xu J."/>
            <person name="Bruns T."/>
            <person name="Baldrian P."/>
            <person name="Vilgalys R."/>
            <person name="Dunand C."/>
            <person name="Henrissat B."/>
            <person name="Grigoriev I.V."/>
            <person name="Hibbett D."/>
            <person name="Nagy L.G."/>
            <person name="Martin F.M."/>
        </authorList>
    </citation>
    <scope>NUCLEOTIDE SEQUENCE</scope>
    <source>
        <strain evidence="2">UP504</strain>
    </source>
</reference>
<protein>
    <submittedName>
        <fullName evidence="2">Uncharacterized protein</fullName>
    </submittedName>
</protein>
<evidence type="ECO:0000256" key="1">
    <source>
        <dbReference type="SAM" id="MobiDB-lite"/>
    </source>
</evidence>
<dbReference type="AlphaFoldDB" id="A0A9P6E011"/>
<feature type="compositionally biased region" description="Polar residues" evidence="1">
    <location>
        <begin position="130"/>
        <end position="142"/>
    </location>
</feature>
<keyword evidence="3" id="KW-1185">Reference proteome</keyword>
<comment type="caution">
    <text evidence="2">The sequence shown here is derived from an EMBL/GenBank/DDBJ whole genome shotgun (WGS) entry which is preliminary data.</text>
</comment>
<evidence type="ECO:0000313" key="2">
    <source>
        <dbReference type="EMBL" id="KAF9516550.1"/>
    </source>
</evidence>
<organism evidence="2 3">
    <name type="scientific">Hydnum rufescens UP504</name>
    <dbReference type="NCBI Taxonomy" id="1448309"/>
    <lineage>
        <taxon>Eukaryota</taxon>
        <taxon>Fungi</taxon>
        <taxon>Dikarya</taxon>
        <taxon>Basidiomycota</taxon>
        <taxon>Agaricomycotina</taxon>
        <taxon>Agaricomycetes</taxon>
        <taxon>Cantharellales</taxon>
        <taxon>Hydnaceae</taxon>
        <taxon>Hydnum</taxon>
    </lineage>
</organism>
<name>A0A9P6E011_9AGAM</name>
<feature type="compositionally biased region" description="Low complexity" evidence="1">
    <location>
        <begin position="143"/>
        <end position="154"/>
    </location>
</feature>
<sequence>MDAPKLHELVDPAPNDDYTPALPRRISTPTTTTSHLLSPYFPLAPTRSRRTCEPGPYESFLDLSPPRSRFSLDIDLNMNIRQRAKDAARSSYEWLRTTFHAPRINYKDELEWNCVRIPLRWVRRRRRQNDGGNQSVPPSTFDYSSYRGPYSPSS</sequence>
<gene>
    <name evidence="2" type="ORF">BS47DRAFT_1340672</name>
</gene>
<accession>A0A9P6E011</accession>
<dbReference type="EMBL" id="MU128938">
    <property type="protein sequence ID" value="KAF9516550.1"/>
    <property type="molecule type" value="Genomic_DNA"/>
</dbReference>
<dbReference type="Proteomes" id="UP000886523">
    <property type="component" value="Unassembled WGS sequence"/>
</dbReference>